<evidence type="ECO:0000313" key="1">
    <source>
        <dbReference type="EMBL" id="KAF0769387.1"/>
    </source>
</evidence>
<accession>A0A6G0ZEF4</accession>
<dbReference type="AlphaFoldDB" id="A0A6G0ZEF4"/>
<dbReference type="OrthoDB" id="10029846at2759"/>
<gene>
    <name evidence="1" type="ORF">FWK35_00003545</name>
</gene>
<dbReference type="Proteomes" id="UP000478052">
    <property type="component" value="Unassembled WGS sequence"/>
</dbReference>
<evidence type="ECO:0008006" key="3">
    <source>
        <dbReference type="Google" id="ProtNLM"/>
    </source>
</evidence>
<keyword evidence="2" id="KW-1185">Reference proteome</keyword>
<comment type="caution">
    <text evidence="1">The sequence shown here is derived from an EMBL/GenBank/DDBJ whole genome shotgun (WGS) entry which is preliminary data.</text>
</comment>
<protein>
    <recommendedName>
        <fullName evidence="3">MULE domain-containing protein</fullName>
    </recommendedName>
</protein>
<sequence length="286" mass="33117">MNEKAQISYATLSQIFTESVSNVPHEVLVELPKEEHVKRTIRNHRGYNDPSKPTCRKEFQFQHFITADYCILERKTQYTYEHLFRTVMNECEKRGKYPDPIFLNMDFELAVMNAAKLILGSHITIRGCFYHLCQSTLAFLPLDDVKNDMEWLKKYVPTGAEDFIMCFDTTYVDGSFKRIGTNESNIRLRRIPPVFPPCKWNVASDYVKLALDDVGGIKMKTTKLRQMRTTEIRLKELCARPFAVRQNSGYPTLNPTAVFCYWNTDVTHRNVENTGPDAVEYAAAQT</sequence>
<reference evidence="1 2" key="1">
    <citation type="submission" date="2019-08" db="EMBL/GenBank/DDBJ databases">
        <title>Whole genome of Aphis craccivora.</title>
        <authorList>
            <person name="Voronova N.V."/>
            <person name="Shulinski R.S."/>
            <person name="Bandarenka Y.V."/>
            <person name="Zhorov D.G."/>
            <person name="Warner D."/>
        </authorList>
    </citation>
    <scope>NUCLEOTIDE SEQUENCE [LARGE SCALE GENOMIC DNA]</scope>
    <source>
        <strain evidence="1">180601</strain>
        <tissue evidence="1">Whole Body</tissue>
    </source>
</reference>
<proteinExistence type="predicted"/>
<organism evidence="1 2">
    <name type="scientific">Aphis craccivora</name>
    <name type="common">Cowpea aphid</name>
    <dbReference type="NCBI Taxonomy" id="307492"/>
    <lineage>
        <taxon>Eukaryota</taxon>
        <taxon>Metazoa</taxon>
        <taxon>Ecdysozoa</taxon>
        <taxon>Arthropoda</taxon>
        <taxon>Hexapoda</taxon>
        <taxon>Insecta</taxon>
        <taxon>Pterygota</taxon>
        <taxon>Neoptera</taxon>
        <taxon>Paraneoptera</taxon>
        <taxon>Hemiptera</taxon>
        <taxon>Sternorrhyncha</taxon>
        <taxon>Aphidomorpha</taxon>
        <taxon>Aphidoidea</taxon>
        <taxon>Aphididae</taxon>
        <taxon>Aphidini</taxon>
        <taxon>Aphis</taxon>
        <taxon>Aphis</taxon>
    </lineage>
</organism>
<dbReference type="EMBL" id="VUJU01000605">
    <property type="protein sequence ID" value="KAF0769387.1"/>
    <property type="molecule type" value="Genomic_DNA"/>
</dbReference>
<evidence type="ECO:0000313" key="2">
    <source>
        <dbReference type="Proteomes" id="UP000478052"/>
    </source>
</evidence>
<name>A0A6G0ZEF4_APHCR</name>